<protein>
    <submittedName>
        <fullName evidence="3">Uncharacterized protein</fullName>
    </submittedName>
</protein>
<proteinExistence type="predicted"/>
<accession>A0ABN9SRF4</accession>
<evidence type="ECO:0000313" key="3">
    <source>
        <dbReference type="EMBL" id="CAK0834556.1"/>
    </source>
</evidence>
<name>A0ABN9SRF4_9DINO</name>
<keyword evidence="1" id="KW-0175">Coiled coil</keyword>
<feature type="region of interest" description="Disordered" evidence="2">
    <location>
        <begin position="357"/>
        <end position="386"/>
    </location>
</feature>
<evidence type="ECO:0000313" key="4">
    <source>
        <dbReference type="Proteomes" id="UP001189429"/>
    </source>
</evidence>
<feature type="region of interest" description="Disordered" evidence="2">
    <location>
        <begin position="1"/>
        <end position="47"/>
    </location>
</feature>
<feature type="region of interest" description="Disordered" evidence="2">
    <location>
        <begin position="276"/>
        <end position="338"/>
    </location>
</feature>
<reference evidence="3" key="1">
    <citation type="submission" date="2023-10" db="EMBL/GenBank/DDBJ databases">
        <authorList>
            <person name="Chen Y."/>
            <person name="Shah S."/>
            <person name="Dougan E. K."/>
            <person name="Thang M."/>
            <person name="Chan C."/>
        </authorList>
    </citation>
    <scope>NUCLEOTIDE SEQUENCE [LARGE SCALE GENOMIC DNA]</scope>
</reference>
<dbReference type="PROSITE" id="PS51257">
    <property type="entry name" value="PROKAR_LIPOPROTEIN"/>
    <property type="match status" value="1"/>
</dbReference>
<feature type="compositionally biased region" description="Polar residues" evidence="2">
    <location>
        <begin position="1"/>
        <end position="11"/>
    </location>
</feature>
<comment type="caution">
    <text evidence="3">The sequence shown here is derived from an EMBL/GenBank/DDBJ whole genome shotgun (WGS) entry which is preliminary data.</text>
</comment>
<evidence type="ECO:0000256" key="1">
    <source>
        <dbReference type="SAM" id="Coils"/>
    </source>
</evidence>
<dbReference type="InterPro" id="IPR038835">
    <property type="entry name" value="Giardin_beta-like"/>
</dbReference>
<feature type="coiled-coil region" evidence="1">
    <location>
        <begin position="154"/>
        <end position="181"/>
    </location>
</feature>
<sequence length="1347" mass="145312">MTSKLHQPGGSSATGGCWTDEGSDGIVANSGTSPPSPRVGASGLKVGTPAPWSAEFKQLQAKCEFLAQQLEAKNKAAEQAPPTDQAADAADAAQYGNSETHKRPTALQSQIHALENYIKSFTDFGEDSAVATLKVQLEEKRPLLRQLLPPATAHRVVRQKLEKTRTQLHRLKEERASIEANVEQPKSDIAGKTAVIEAKAAEVVRLAAEAASAAAALQKQRGEAAAAQAAAAPPSVPEDFFTRAQADPRFASDPALTEFVSQVAGNENFSKLQKLLHGSTRATTREQQRDTTMGDAQPVQPAPVGQARPRTATTALLNSPPRTPSNWEQKQREGGEPMAMSQADMLAALNEIHKCKIRRDGRRGADRHKPRLAGRSKGADAPAEEQQARLLESFNANKGNHTPKKRLTRTRALAALAQEIGYHEWEAEELCSTIDNFGWSAGALRPFQSASADMPRAIKPRRPAALQMAADGAKIQAPTYSVEPKTDWDGVIQQARQAVAMSKEAPADVARGPPTLARGRWAKVAAGRIAHFTGFAIRRPHQRAGILTARWVDVAREGKGAEGLRAPAEGWKWLADSFSSIISFEEVPTAERAAAAAARQAADKDSEPRWKEWCQQAAAGGARGLRRAATYRGARKPAVARASDGLPSPHPRVIAAEMEDVHAGSGAPRPATDGAWKLAAKAKARVNDERYSLTFIADYAKNCETIQLVQAREKFVSYVDFASYIDDGSFGVEGSSKEGAIERGVAAGRSFQEAARRLGATTNDELAIPGSVREHGEEVARRLQFISIGARPGLTCGIEVARMTNSGLTALRGEHGGCVKPHHGGISTSAKLALGPRGQAGAGSRAPAQSAAALWWRRELRSAERRQRPPASRMTFAISRPFGRAKSKKYTGCQKLSATSPDGVDQPLPHGCVRHQDSDIPRPDPGAEAQVTDLDGGPVDIEAEEMVSRACPDAIEIELAADGPCSKPALPELERAGWAVILLDPAGAPPPSLRGAAPAAMPQSFTMAAFLGTAISAQLADRSTDLQLDFACAARASRKSFAAQVMAEESMTSKNSMDNPLAVRKSMSRSGVLAAQRQTPEEQVSQLLQLVAQTHERVESALQLDNQEMDGHLAHAARLHNGLMVERNARELLGSESSEAMRQVHRRISQGLSDARQERHRGMQELEMTGDKGLAELSGMMAEEASTQEDSNRYAQEIQAEVGNLYKAIHQEKGYRLEKGQKLGEAVKQKLSEVEDAISAERRFRIDSQSTLLELFGQMGEKMEREMEACRRERLASTNRILSVIETVLPRVEAARHSQADNMTERVEDSGDAADIARAVASNKSARRGDIAKRKSMLFKGRLVNVG</sequence>
<gene>
    <name evidence="3" type="ORF">PCOR1329_LOCUS31947</name>
</gene>
<feature type="region of interest" description="Disordered" evidence="2">
    <location>
        <begin position="72"/>
        <end position="104"/>
    </location>
</feature>
<evidence type="ECO:0000256" key="2">
    <source>
        <dbReference type="SAM" id="MobiDB-lite"/>
    </source>
</evidence>
<dbReference type="PANTHER" id="PTHR37027:SF2">
    <property type="entry name" value="CHROMOSOME UNDETERMINED SCAFFOLD_148, WHOLE GENOME SHOTGUN SEQUENCE"/>
    <property type="match status" value="1"/>
</dbReference>
<dbReference type="Proteomes" id="UP001189429">
    <property type="component" value="Unassembled WGS sequence"/>
</dbReference>
<organism evidence="3 4">
    <name type="scientific">Prorocentrum cordatum</name>
    <dbReference type="NCBI Taxonomy" id="2364126"/>
    <lineage>
        <taxon>Eukaryota</taxon>
        <taxon>Sar</taxon>
        <taxon>Alveolata</taxon>
        <taxon>Dinophyceae</taxon>
        <taxon>Prorocentrales</taxon>
        <taxon>Prorocentraceae</taxon>
        <taxon>Prorocentrum</taxon>
    </lineage>
</organism>
<feature type="compositionally biased region" description="Basic residues" evidence="2">
    <location>
        <begin position="357"/>
        <end position="374"/>
    </location>
</feature>
<dbReference type="PANTHER" id="PTHR37027">
    <property type="entry name" value="KDE4"/>
    <property type="match status" value="1"/>
</dbReference>
<keyword evidence="4" id="KW-1185">Reference proteome</keyword>
<feature type="compositionally biased region" description="Low complexity" evidence="2">
    <location>
        <begin position="77"/>
        <end position="94"/>
    </location>
</feature>
<dbReference type="EMBL" id="CAUYUJ010012769">
    <property type="protein sequence ID" value="CAK0834556.1"/>
    <property type="molecule type" value="Genomic_DNA"/>
</dbReference>